<protein>
    <submittedName>
        <fullName evidence="1">Uncharacterized protein</fullName>
    </submittedName>
</protein>
<evidence type="ECO:0000313" key="2">
    <source>
        <dbReference type="Proteomes" id="UP000192578"/>
    </source>
</evidence>
<name>A0A9X6NLV9_HYPEX</name>
<dbReference type="AlphaFoldDB" id="A0A9X6NLV9"/>
<gene>
    <name evidence="1" type="ORF">BV898_19659</name>
</gene>
<keyword evidence="2" id="KW-1185">Reference proteome</keyword>
<dbReference type="Proteomes" id="UP000192578">
    <property type="component" value="Unassembled WGS sequence"/>
</dbReference>
<sequence length="76" mass="8010">MQEQFLSGMKHCLELATPILSSSHGPSCKQDDSRIGDYPAQAGTKLCGRLLPTSLMYSLPVLSGGSMSHLSVAVAC</sequence>
<organism evidence="1 2">
    <name type="scientific">Hypsibius exemplaris</name>
    <name type="common">Freshwater tardigrade</name>
    <dbReference type="NCBI Taxonomy" id="2072580"/>
    <lineage>
        <taxon>Eukaryota</taxon>
        <taxon>Metazoa</taxon>
        <taxon>Ecdysozoa</taxon>
        <taxon>Tardigrada</taxon>
        <taxon>Eutardigrada</taxon>
        <taxon>Parachela</taxon>
        <taxon>Hypsibioidea</taxon>
        <taxon>Hypsibiidae</taxon>
        <taxon>Hypsibius</taxon>
    </lineage>
</organism>
<comment type="caution">
    <text evidence="1">The sequence shown here is derived from an EMBL/GenBank/DDBJ whole genome shotgun (WGS) entry which is preliminary data.</text>
</comment>
<proteinExistence type="predicted"/>
<reference evidence="2" key="1">
    <citation type="submission" date="2017-01" db="EMBL/GenBank/DDBJ databases">
        <title>Comparative genomics of anhydrobiosis in the tardigrade Hypsibius dujardini.</title>
        <authorList>
            <person name="Yoshida Y."/>
            <person name="Koutsovoulos G."/>
            <person name="Laetsch D."/>
            <person name="Stevens L."/>
            <person name="Kumar S."/>
            <person name="Horikawa D."/>
            <person name="Ishino K."/>
            <person name="Komine S."/>
            <person name="Tomita M."/>
            <person name="Blaxter M."/>
            <person name="Arakawa K."/>
        </authorList>
    </citation>
    <scope>NUCLEOTIDE SEQUENCE [LARGE SCALE GENOMIC DNA]</scope>
    <source>
        <strain evidence="2">Z151</strain>
    </source>
</reference>
<accession>A0A9X6NLV9</accession>
<dbReference type="EMBL" id="MTYJ01000617">
    <property type="protein sequence ID" value="OWA55273.1"/>
    <property type="molecule type" value="Genomic_DNA"/>
</dbReference>
<evidence type="ECO:0000313" key="1">
    <source>
        <dbReference type="EMBL" id="OWA55273.1"/>
    </source>
</evidence>